<dbReference type="EMBL" id="ADWY01003464">
    <property type="protein sequence ID" value="EGH19006.1"/>
    <property type="molecule type" value="Genomic_DNA"/>
</dbReference>
<keyword evidence="1" id="KW-0812">Transmembrane</keyword>
<reference evidence="2 3" key="1">
    <citation type="journal article" date="2011" name="PLoS Pathog.">
        <title>Dynamic evolution of pathogenicity revealed by sequencing and comparative genomics of 19 Pseudomonas syringae isolates.</title>
        <authorList>
            <person name="Baltrus D.A."/>
            <person name="Nishimura M.T."/>
            <person name="Romanchuk A."/>
            <person name="Chang J.H."/>
            <person name="Mukhtar M.S."/>
            <person name="Cherkis K."/>
            <person name="Roach J."/>
            <person name="Grant S.R."/>
            <person name="Jones C.D."/>
            <person name="Dangl J.L."/>
        </authorList>
    </citation>
    <scope>NUCLEOTIDE SEQUENCE [LARGE SCALE GENOMIC DNA]</scope>
    <source>
        <strain evidence="3">race 4</strain>
    </source>
</reference>
<proteinExistence type="predicted"/>
<sequence length="37" mass="4228">MFWTGMESIRRFIDWAGPAVYAVMFALAGWIVCRAGF</sequence>
<gene>
    <name evidence="2" type="ORF">Pgy4_39188</name>
</gene>
<protein>
    <submittedName>
        <fullName evidence="2">Cytosine/purine/uracil/thiamine/allantoin permease family protein</fullName>
    </submittedName>
</protein>
<comment type="caution">
    <text evidence="2">The sequence shown here is derived from an EMBL/GenBank/DDBJ whole genome shotgun (WGS) entry which is preliminary data.</text>
</comment>
<dbReference type="HOGENOM" id="CLU_3352814_0_0_6"/>
<dbReference type="Proteomes" id="UP000005466">
    <property type="component" value="Unassembled WGS sequence"/>
</dbReference>
<feature type="transmembrane region" description="Helical" evidence="1">
    <location>
        <begin position="12"/>
        <end position="32"/>
    </location>
</feature>
<organism evidence="2 3">
    <name type="scientific">Pseudomonas savastanoi pv. glycinea str. race 4</name>
    <dbReference type="NCBI Taxonomy" id="875330"/>
    <lineage>
        <taxon>Bacteria</taxon>
        <taxon>Pseudomonadati</taxon>
        <taxon>Pseudomonadota</taxon>
        <taxon>Gammaproteobacteria</taxon>
        <taxon>Pseudomonadales</taxon>
        <taxon>Pseudomonadaceae</taxon>
        <taxon>Pseudomonas</taxon>
    </lineage>
</organism>
<keyword evidence="1" id="KW-0472">Membrane</keyword>
<keyword evidence="1" id="KW-1133">Transmembrane helix</keyword>
<dbReference type="AlphaFoldDB" id="F3CIB4"/>
<evidence type="ECO:0000313" key="3">
    <source>
        <dbReference type="Proteomes" id="UP000005466"/>
    </source>
</evidence>
<accession>F3CIB4</accession>
<feature type="non-terminal residue" evidence="2">
    <location>
        <position position="37"/>
    </location>
</feature>
<name>F3CIB4_PSESG</name>
<evidence type="ECO:0000313" key="2">
    <source>
        <dbReference type="EMBL" id="EGH19006.1"/>
    </source>
</evidence>
<evidence type="ECO:0000256" key="1">
    <source>
        <dbReference type="SAM" id="Phobius"/>
    </source>
</evidence>